<gene>
    <name evidence="1" type="ORF">BA70_16750</name>
</gene>
<evidence type="ECO:0000313" key="1">
    <source>
        <dbReference type="EMBL" id="KEP26870.1"/>
    </source>
</evidence>
<dbReference type="Proteomes" id="UP000028091">
    <property type="component" value="Unassembled WGS sequence"/>
</dbReference>
<keyword evidence="2" id="KW-1185">Reference proteome</keyword>
<organism evidence="1 2">
    <name type="scientific">Bacillus zhangzhouensis</name>
    <dbReference type="NCBI Taxonomy" id="1178540"/>
    <lineage>
        <taxon>Bacteria</taxon>
        <taxon>Bacillati</taxon>
        <taxon>Bacillota</taxon>
        <taxon>Bacilli</taxon>
        <taxon>Bacillales</taxon>
        <taxon>Bacillaceae</taxon>
        <taxon>Bacillus</taxon>
    </lineage>
</organism>
<dbReference type="EMBL" id="JOTP01000006">
    <property type="protein sequence ID" value="KEP26870.1"/>
    <property type="molecule type" value="Genomic_DNA"/>
</dbReference>
<sequence>MLPTRIQIAHMKTNSIGKGSSMTFGSTIVRNHCSTIKRNNGFGEQNADGVITILPIETIDDRDQIDAVSINIRHLS</sequence>
<comment type="caution">
    <text evidence="1">The sequence shown here is derived from an EMBL/GenBank/DDBJ whole genome shotgun (WGS) entry which is preliminary data.</text>
</comment>
<dbReference type="OrthoDB" id="2910170at2"/>
<protein>
    <submittedName>
        <fullName evidence="1">Uncharacterized protein</fullName>
    </submittedName>
</protein>
<proteinExistence type="predicted"/>
<dbReference type="RefSeq" id="WP_034320060.1">
    <property type="nucleotide sequence ID" value="NZ_JAVIKA010000006.1"/>
</dbReference>
<reference evidence="1 2" key="1">
    <citation type="submission" date="2012-09" db="EMBL/GenBank/DDBJ databases">
        <title>Genome Sequence of Bacillus sp. DW5-4.</title>
        <authorList>
            <person name="Lai Q."/>
            <person name="Liu Y."/>
            <person name="Shao Z."/>
        </authorList>
    </citation>
    <scope>NUCLEOTIDE SEQUENCE [LARGE SCALE GENOMIC DNA]</scope>
    <source>
        <strain evidence="1 2">DW5-4</strain>
    </source>
</reference>
<evidence type="ECO:0000313" key="2">
    <source>
        <dbReference type="Proteomes" id="UP000028091"/>
    </source>
</evidence>
<name>A0A081LC94_9BACI</name>
<accession>A0A081LC94</accession>
<dbReference type="eggNOG" id="ENOG5030D96">
    <property type="taxonomic scope" value="Bacteria"/>
</dbReference>
<dbReference type="AlphaFoldDB" id="A0A081LC94"/>